<keyword evidence="13" id="KW-1185">Reference proteome</keyword>
<dbReference type="GO" id="GO:0007030">
    <property type="term" value="P:Golgi organization"/>
    <property type="evidence" value="ECO:0007669"/>
    <property type="project" value="TreeGrafter"/>
</dbReference>
<evidence type="ECO:0000256" key="3">
    <source>
        <dbReference type="ARBA" id="ARBA00022475"/>
    </source>
</evidence>
<dbReference type="GO" id="GO:0005768">
    <property type="term" value="C:endosome"/>
    <property type="evidence" value="ECO:0007669"/>
    <property type="project" value="TreeGrafter"/>
</dbReference>
<dbReference type="GO" id="GO:0005802">
    <property type="term" value="C:trans-Golgi network"/>
    <property type="evidence" value="ECO:0007669"/>
    <property type="project" value="TreeGrafter"/>
</dbReference>
<reference evidence="12 13" key="1">
    <citation type="submission" date="2013-11" db="EMBL/GenBank/DDBJ databases">
        <title>Opisthorchis viverrini - life in the bile duct.</title>
        <authorList>
            <person name="Young N.D."/>
            <person name="Nagarajan N."/>
            <person name="Lin S.J."/>
            <person name="Korhonen P.K."/>
            <person name="Jex A.R."/>
            <person name="Hall R.S."/>
            <person name="Safavi-Hemami H."/>
            <person name="Kaewkong W."/>
            <person name="Bertrand D."/>
            <person name="Gao S."/>
            <person name="Seet Q."/>
            <person name="Wongkham S."/>
            <person name="Teh B.T."/>
            <person name="Wongkham C."/>
            <person name="Intapan P.M."/>
            <person name="Maleewong W."/>
            <person name="Yang X."/>
            <person name="Hu M."/>
            <person name="Wang Z."/>
            <person name="Hofmann A."/>
            <person name="Sternberg P.W."/>
            <person name="Tan P."/>
            <person name="Wang J."/>
            <person name="Gasser R.B."/>
        </authorList>
    </citation>
    <scope>NUCLEOTIDE SEQUENCE [LARGE SCALE GENOMIC DNA]</scope>
</reference>
<evidence type="ECO:0000259" key="11">
    <source>
        <dbReference type="PROSITE" id="PS50290"/>
    </source>
</evidence>
<dbReference type="Proteomes" id="UP000054324">
    <property type="component" value="Unassembled WGS sequence"/>
</dbReference>
<feature type="region of interest" description="Disordered" evidence="10">
    <location>
        <begin position="429"/>
        <end position="490"/>
    </location>
</feature>
<feature type="compositionally biased region" description="Basic and acidic residues" evidence="10">
    <location>
        <begin position="20"/>
        <end position="49"/>
    </location>
</feature>
<dbReference type="AlphaFoldDB" id="A0A075A7X3"/>
<dbReference type="EC" id="2.7.1.67" evidence="9"/>
<dbReference type="GO" id="GO:0005524">
    <property type="term" value="F:ATP binding"/>
    <property type="evidence" value="ECO:0007669"/>
    <property type="project" value="UniProtKB-UniRule"/>
</dbReference>
<dbReference type="GO" id="GO:0046854">
    <property type="term" value="P:phosphatidylinositol phosphate biosynthetic process"/>
    <property type="evidence" value="ECO:0007669"/>
    <property type="project" value="UniProtKB-UniRule"/>
</dbReference>
<dbReference type="EMBL" id="KL596641">
    <property type="protein sequence ID" value="KER31780.1"/>
    <property type="molecule type" value="Genomic_DNA"/>
</dbReference>
<evidence type="ECO:0000313" key="12">
    <source>
        <dbReference type="EMBL" id="KER31780.1"/>
    </source>
</evidence>
<feature type="compositionally biased region" description="Basic residues" evidence="10">
    <location>
        <begin position="447"/>
        <end position="456"/>
    </location>
</feature>
<evidence type="ECO:0000256" key="6">
    <source>
        <dbReference type="ARBA" id="ARBA00022777"/>
    </source>
</evidence>
<comment type="subcellular location">
    <subcellularLocation>
        <location evidence="1">Cell membrane</location>
    </subcellularLocation>
    <subcellularLocation>
        <location evidence="9">Membrane</location>
        <topology evidence="9">Peripheral membrane protein</topology>
    </subcellularLocation>
</comment>
<keyword evidence="3" id="KW-1003">Cell membrane</keyword>
<dbReference type="GO" id="GO:0007032">
    <property type="term" value="P:endosome organization"/>
    <property type="evidence" value="ECO:0007669"/>
    <property type="project" value="TreeGrafter"/>
</dbReference>
<dbReference type="RefSeq" id="XP_009164426.1">
    <property type="nucleotide sequence ID" value="XM_009166162.1"/>
</dbReference>
<evidence type="ECO:0000256" key="2">
    <source>
        <dbReference type="ARBA" id="ARBA00008941"/>
    </source>
</evidence>
<evidence type="ECO:0000256" key="1">
    <source>
        <dbReference type="ARBA" id="ARBA00004236"/>
    </source>
</evidence>
<keyword evidence="4 9" id="KW-0808">Transferase</keyword>
<dbReference type="PANTHER" id="PTHR12865:SF1">
    <property type="entry name" value="PHOSPHATIDYLINOSITOL 4-KINASE TYPE 2"/>
    <property type="match status" value="1"/>
</dbReference>
<dbReference type="OrthoDB" id="3349449at2759"/>
<dbReference type="PROSITE" id="PS50290">
    <property type="entry name" value="PI3_4_KINASE_3"/>
    <property type="match status" value="1"/>
</dbReference>
<keyword evidence="6 9" id="KW-0418">Kinase</keyword>
<evidence type="ECO:0000256" key="9">
    <source>
        <dbReference type="RuleBase" id="RU367084"/>
    </source>
</evidence>
<comment type="catalytic activity">
    <reaction evidence="9">
        <text>a 1,2-diacyl-sn-glycero-3-phospho-(1D-myo-inositol) + ATP = a 1,2-diacyl-sn-glycero-3-phospho-(1D-myo-inositol 4-phosphate) + ADP + H(+)</text>
        <dbReference type="Rhea" id="RHEA:19877"/>
        <dbReference type="ChEBI" id="CHEBI:15378"/>
        <dbReference type="ChEBI" id="CHEBI:30616"/>
        <dbReference type="ChEBI" id="CHEBI:57880"/>
        <dbReference type="ChEBI" id="CHEBI:58178"/>
        <dbReference type="ChEBI" id="CHEBI:456216"/>
        <dbReference type="EC" id="2.7.1.67"/>
    </reaction>
</comment>
<proteinExistence type="inferred from homology"/>
<dbReference type="GO" id="GO:0005886">
    <property type="term" value="C:plasma membrane"/>
    <property type="evidence" value="ECO:0007669"/>
    <property type="project" value="UniProtKB-SubCell"/>
</dbReference>
<dbReference type="STRING" id="6198.A0A075A7X3"/>
<dbReference type="GeneID" id="20316202"/>
<protein>
    <recommendedName>
        <fullName evidence="9">Phosphatidylinositol 4-kinase type 2</fullName>
        <ecNumber evidence="9">2.7.1.67</ecNumber>
    </recommendedName>
</protein>
<dbReference type="InterPro" id="IPR000403">
    <property type="entry name" value="PI3/4_kinase_cat_dom"/>
</dbReference>
<gene>
    <name evidence="12" type="ORF">T265_02014</name>
</gene>
<dbReference type="CTD" id="20316202"/>
<evidence type="ECO:0000256" key="5">
    <source>
        <dbReference type="ARBA" id="ARBA00022741"/>
    </source>
</evidence>
<comment type="similarity">
    <text evidence="2 9">Belongs to the PI3/PI4-kinase family. Type II PI4K subfamily.</text>
</comment>
<name>A0A075A7X3_OPIVI</name>
<evidence type="ECO:0000256" key="10">
    <source>
        <dbReference type="SAM" id="MobiDB-lite"/>
    </source>
</evidence>
<sequence length="575" mass="65420">MSLLAAHAPTQATSPDTENPDSHHPLDNLKMFGDTHEENTPLLGGDHEQTSSSSYQPILHNNNDDPHYHQILKKALHAIECGVYPERIYQGSSGSYFVKDVDGNKIAVFKPKDEEPYGHLNPKWTKWMHKHCCPCCFGRSCLVPNQGYLSEAGASLVDERLRLNIVPKTKIVRLVSESFNYSPVDRAKARTKQHVATRFPELGRHFTWVGLPPKAGSFQIFVPRCRDAEYWLRRFDNESLPKTTSEEFQVQFEKLVILDYVIRNTGTFSYPPFFRVTADTTDDWGLVKMPKIEVFAIDNGLAFPFKHPDEWRASYLASAWIVISSPIAFLAFFATDPFHWAWLPMAKRPFSETIKQTILPLISDTHFVNRLVDDLYDLFKIDPGFDMSTFEKQMSVLRGQIINLTAALRDSKSPHDLVRMPVLTLERHARRQRPRWPHQRLAAGLARQRRVSRSRTAHMSSNPDPSTLLPVDRPPLSSQQSPEDARSPQQPFEADFLSAGDLGTTSLNGSTLDQSLLHGLVALPISNQQRVSKPINEQGVAGDATDSTLLCDSSEHSDEERFKLQYRKKPFFRRF</sequence>
<dbReference type="KEGG" id="ovi:T265_02014"/>
<keyword evidence="8 9" id="KW-0472">Membrane</keyword>
<feature type="compositionally biased region" description="Polar residues" evidence="10">
    <location>
        <begin position="476"/>
        <end position="490"/>
    </location>
</feature>
<feature type="region of interest" description="Disordered" evidence="10">
    <location>
        <begin position="1"/>
        <end position="53"/>
    </location>
</feature>
<dbReference type="GO" id="GO:0004430">
    <property type="term" value="F:1-phosphatidylinositol 4-kinase activity"/>
    <property type="evidence" value="ECO:0007669"/>
    <property type="project" value="UniProtKB-UniRule"/>
</dbReference>
<dbReference type="PANTHER" id="PTHR12865">
    <property type="entry name" value="PHOSPHATIDYLINOSITOL 4-KINASE TYPE-II"/>
    <property type="match status" value="1"/>
</dbReference>
<keyword evidence="7 9" id="KW-0067">ATP-binding</keyword>
<accession>A0A075A7X3</accession>
<evidence type="ECO:0000256" key="8">
    <source>
        <dbReference type="ARBA" id="ARBA00023136"/>
    </source>
</evidence>
<evidence type="ECO:0000256" key="4">
    <source>
        <dbReference type="ARBA" id="ARBA00022679"/>
    </source>
</evidence>
<feature type="compositionally biased region" description="Basic residues" evidence="10">
    <location>
        <begin position="429"/>
        <end position="438"/>
    </location>
</feature>
<dbReference type="InterPro" id="IPR039756">
    <property type="entry name" value="Lsb6/PI4K2"/>
</dbReference>
<evidence type="ECO:0000313" key="13">
    <source>
        <dbReference type="Proteomes" id="UP000054324"/>
    </source>
</evidence>
<dbReference type="Pfam" id="PF00454">
    <property type="entry name" value="PI3_PI4_kinase"/>
    <property type="match status" value="1"/>
</dbReference>
<keyword evidence="5 9" id="KW-0547">Nucleotide-binding</keyword>
<dbReference type="GO" id="GO:0005765">
    <property type="term" value="C:lysosomal membrane"/>
    <property type="evidence" value="ECO:0007669"/>
    <property type="project" value="TreeGrafter"/>
</dbReference>
<evidence type="ECO:0000256" key="7">
    <source>
        <dbReference type="ARBA" id="ARBA00022840"/>
    </source>
</evidence>
<organism evidence="12 13">
    <name type="scientific">Opisthorchis viverrini</name>
    <name type="common">Southeast Asian liver fluke</name>
    <dbReference type="NCBI Taxonomy" id="6198"/>
    <lineage>
        <taxon>Eukaryota</taxon>
        <taxon>Metazoa</taxon>
        <taxon>Spiralia</taxon>
        <taxon>Lophotrochozoa</taxon>
        <taxon>Platyhelminthes</taxon>
        <taxon>Trematoda</taxon>
        <taxon>Digenea</taxon>
        <taxon>Opisthorchiida</taxon>
        <taxon>Opisthorchiata</taxon>
        <taxon>Opisthorchiidae</taxon>
        <taxon>Opisthorchis</taxon>
    </lineage>
</organism>
<feature type="domain" description="PI3K/PI4K catalytic" evidence="11">
    <location>
        <begin position="82"/>
        <end position="427"/>
    </location>
</feature>